<evidence type="ECO:0000313" key="2">
    <source>
        <dbReference type="Proteomes" id="UP000218968"/>
    </source>
</evidence>
<organism evidence="1 2">
    <name type="scientific">Luteimonas chenhongjianii</name>
    <dbReference type="NCBI Taxonomy" id="2006110"/>
    <lineage>
        <taxon>Bacteria</taxon>
        <taxon>Pseudomonadati</taxon>
        <taxon>Pseudomonadota</taxon>
        <taxon>Gammaproteobacteria</taxon>
        <taxon>Lysobacterales</taxon>
        <taxon>Lysobacteraceae</taxon>
        <taxon>Luteimonas</taxon>
    </lineage>
</organism>
<dbReference type="EMBL" id="CP023406">
    <property type="protein sequence ID" value="ATD66673.1"/>
    <property type="molecule type" value="Genomic_DNA"/>
</dbReference>
<dbReference type="KEGG" id="lum:CNR27_03755"/>
<dbReference type="AlphaFoldDB" id="A0A290XC59"/>
<reference evidence="2" key="1">
    <citation type="submission" date="2017-09" db="EMBL/GenBank/DDBJ databases">
        <title>Luteimonas liuhanmingii sp.nov., isolated from the intestinal contents of Tibetan Plateau Pika in Yushu, Qinghai Province, China.</title>
        <authorList>
            <person name="Gui Z."/>
        </authorList>
    </citation>
    <scope>NUCLEOTIDE SEQUENCE [LARGE SCALE GENOMIC DNA]</scope>
    <source>
        <strain evidence="2">100111</strain>
    </source>
</reference>
<gene>
    <name evidence="1" type="ORF">CNR27_03755</name>
</gene>
<evidence type="ECO:0000313" key="1">
    <source>
        <dbReference type="EMBL" id="ATD66673.1"/>
    </source>
</evidence>
<keyword evidence="2" id="KW-1185">Reference proteome</keyword>
<name>A0A290XC59_9GAMM</name>
<dbReference type="RefSeq" id="WP_096297000.1">
    <property type="nucleotide sequence ID" value="NZ_CP023406.1"/>
</dbReference>
<sequence>MTARDGLPHAPMLALDDPSWSRLQCAHGSARGIPALLAQLDGAGEDRVQGEPWQSLWTAICDGGEVYPAAFAAVPHIVAILAEAPERATPIHFALPARIELARAARDAEIPDYLIDGYVTALARLPLLTGLVATPAWNGRMCSAALAATAAATGQHAVAELLLETDDLCEVLAGLQDA</sequence>
<accession>A0A290XC59</accession>
<dbReference type="OrthoDB" id="796912at2"/>
<protein>
    <submittedName>
        <fullName evidence="1">Uncharacterized protein</fullName>
    </submittedName>
</protein>
<dbReference type="Proteomes" id="UP000218968">
    <property type="component" value="Chromosome"/>
</dbReference>
<proteinExistence type="predicted"/>